<keyword evidence="1" id="KW-1133">Transmembrane helix</keyword>
<sequence length="158" mass="18312">MNAILNKILLSKEIPVNLSYDELNEVILKIDQKLFRIHELQSGEYKFLSNFSLGTAIVKGNPGMIEGIKIFGEIQKKTNSTSILVVTSKLRIELVFICIFWIGMILFQIFGNDKMSLLINMLMFPVILIWFWFVYRIQEKSLLKKVENKIKNALRQGV</sequence>
<keyword evidence="1" id="KW-0472">Membrane</keyword>
<reference evidence="2 3" key="1">
    <citation type="submission" date="2021-12" db="EMBL/GenBank/DDBJ databases">
        <title>Genome sequencing of bacteria with rrn-lacking chromosome and rrn-plasmid.</title>
        <authorList>
            <person name="Anda M."/>
            <person name="Iwasaki W."/>
        </authorList>
    </citation>
    <scope>NUCLEOTIDE SEQUENCE [LARGE SCALE GENOMIC DNA]</scope>
    <source>
        <strain evidence="2 3">NBRC 101262</strain>
        <plasmid evidence="2 3">pPP1</plasmid>
    </source>
</reference>
<name>A0ABM7VHZ0_9BACT</name>
<evidence type="ECO:0000313" key="3">
    <source>
        <dbReference type="Proteomes" id="UP001354989"/>
    </source>
</evidence>
<accession>A0ABM7VHZ0</accession>
<keyword evidence="2" id="KW-0614">Plasmid</keyword>
<dbReference type="RefSeq" id="WP_338398429.1">
    <property type="nucleotide sequence ID" value="NZ_AP025293.1"/>
</dbReference>
<protein>
    <submittedName>
        <fullName evidence="2">Uncharacterized protein</fullName>
    </submittedName>
</protein>
<geneLocation type="plasmid" evidence="2 3">
    <name>pPP1</name>
</geneLocation>
<keyword evidence="1" id="KW-0812">Transmembrane</keyword>
<dbReference type="EMBL" id="AP025293">
    <property type="protein sequence ID" value="BDD00591.1"/>
    <property type="molecule type" value="Genomic_DNA"/>
</dbReference>
<feature type="transmembrane region" description="Helical" evidence="1">
    <location>
        <begin position="92"/>
        <end position="111"/>
    </location>
</feature>
<evidence type="ECO:0000313" key="2">
    <source>
        <dbReference type="EMBL" id="BDD00591.1"/>
    </source>
</evidence>
<gene>
    <name evidence="2" type="ORF">PEPS_28710</name>
</gene>
<organism evidence="2 3">
    <name type="scientific">Persicobacter psychrovividus</name>
    <dbReference type="NCBI Taxonomy" id="387638"/>
    <lineage>
        <taxon>Bacteria</taxon>
        <taxon>Pseudomonadati</taxon>
        <taxon>Bacteroidota</taxon>
        <taxon>Cytophagia</taxon>
        <taxon>Cytophagales</taxon>
        <taxon>Persicobacteraceae</taxon>
        <taxon>Persicobacter</taxon>
    </lineage>
</organism>
<proteinExistence type="predicted"/>
<dbReference type="Proteomes" id="UP001354989">
    <property type="component" value="Plasmid pPP1"/>
</dbReference>
<keyword evidence="3" id="KW-1185">Reference proteome</keyword>
<feature type="transmembrane region" description="Helical" evidence="1">
    <location>
        <begin position="117"/>
        <end position="135"/>
    </location>
</feature>
<evidence type="ECO:0000256" key="1">
    <source>
        <dbReference type="SAM" id="Phobius"/>
    </source>
</evidence>